<sequence>MATELLLNNPIGQMLYGDIGNFDNTDDSPRMNTALFEGVNLLNSIAGTGYTGATATDNSTNVMDFFELMRGIPMFDMAMYLNNQFMPTADVLIKLEGILNSLPIVSTHVLPMLAPERTQDEFGGDALGATIGVLKSFPTLEGPVDMVLQNLQADPLLADQVDVLTTFLHDFSFAGNLIGGTVPAGSPLSSHGENGGDTFGLVVDFASSVPVVGDVVSTIIPDVFPNAMGGDVQALAGVLHSTIPGYIVVDALIGEEGFISGLMHGEVNTDALLGLTDVLVDAAPELGGLLGGTGLISGGASADASGESSAGLNLLGALDLSSNSALNLGSLTSMLDFA</sequence>
<protein>
    <submittedName>
        <fullName evidence="1">Uncharacterized protein</fullName>
    </submittedName>
</protein>
<accession>A0A7D4P3K0</accession>
<gene>
    <name evidence="1" type="ORF">HQN79_00600</name>
</gene>
<dbReference type="RefSeq" id="WP_173283766.1">
    <property type="nucleotide sequence ID" value="NZ_CP054020.1"/>
</dbReference>
<dbReference type="EMBL" id="CP054020">
    <property type="protein sequence ID" value="QKI88175.1"/>
    <property type="molecule type" value="Genomic_DNA"/>
</dbReference>
<organism evidence="1 2">
    <name type="scientific">Thiomicrorhabdus xiamenensis</name>
    <dbReference type="NCBI Taxonomy" id="2739063"/>
    <lineage>
        <taxon>Bacteria</taxon>
        <taxon>Pseudomonadati</taxon>
        <taxon>Pseudomonadota</taxon>
        <taxon>Gammaproteobacteria</taxon>
        <taxon>Thiotrichales</taxon>
        <taxon>Piscirickettsiaceae</taxon>
        <taxon>Thiomicrorhabdus</taxon>
    </lineage>
</organism>
<evidence type="ECO:0000313" key="2">
    <source>
        <dbReference type="Proteomes" id="UP000504724"/>
    </source>
</evidence>
<evidence type="ECO:0000313" key="1">
    <source>
        <dbReference type="EMBL" id="QKI88175.1"/>
    </source>
</evidence>
<reference evidence="1 2" key="1">
    <citation type="submission" date="2020-05" db="EMBL/GenBank/DDBJ databases">
        <title>Thiomicrorhabdus sediminis sp.nov. and Thiomicrorhabdus xiamenensis sp.nov., novel sulfur-oxidizing bacteria isolated from coastal sediment.</title>
        <authorList>
            <person name="Liu X."/>
        </authorList>
    </citation>
    <scope>NUCLEOTIDE SEQUENCE [LARGE SCALE GENOMIC DNA]</scope>
    <source>
        <strain evidence="1 2">G2</strain>
    </source>
</reference>
<proteinExistence type="predicted"/>
<name>A0A7D4P3K0_9GAMM</name>
<dbReference type="Proteomes" id="UP000504724">
    <property type="component" value="Chromosome"/>
</dbReference>
<dbReference type="KEGG" id="txa:HQN79_00600"/>
<keyword evidence="2" id="KW-1185">Reference proteome</keyword>
<dbReference type="AlphaFoldDB" id="A0A7D4P3K0"/>